<organism evidence="2 3">
    <name type="scientific">Batillaria attramentaria</name>
    <dbReference type="NCBI Taxonomy" id="370345"/>
    <lineage>
        <taxon>Eukaryota</taxon>
        <taxon>Metazoa</taxon>
        <taxon>Spiralia</taxon>
        <taxon>Lophotrochozoa</taxon>
        <taxon>Mollusca</taxon>
        <taxon>Gastropoda</taxon>
        <taxon>Caenogastropoda</taxon>
        <taxon>Sorbeoconcha</taxon>
        <taxon>Cerithioidea</taxon>
        <taxon>Batillariidae</taxon>
        <taxon>Batillaria</taxon>
    </lineage>
</organism>
<reference evidence="2 3" key="1">
    <citation type="journal article" date="2023" name="Sci. Data">
        <title>Genome assembly of the Korean intertidal mud-creeper Batillaria attramentaria.</title>
        <authorList>
            <person name="Patra A.K."/>
            <person name="Ho P.T."/>
            <person name="Jun S."/>
            <person name="Lee S.J."/>
            <person name="Kim Y."/>
            <person name="Won Y.J."/>
        </authorList>
    </citation>
    <scope>NUCLEOTIDE SEQUENCE [LARGE SCALE GENOMIC DNA]</scope>
    <source>
        <strain evidence="2">Wonlab-2016</strain>
    </source>
</reference>
<dbReference type="Proteomes" id="UP001519460">
    <property type="component" value="Unassembled WGS sequence"/>
</dbReference>
<evidence type="ECO:0000313" key="2">
    <source>
        <dbReference type="EMBL" id="KAK7503893.1"/>
    </source>
</evidence>
<accession>A0ABD0LXS5</accession>
<feature type="region of interest" description="Disordered" evidence="1">
    <location>
        <begin position="263"/>
        <end position="325"/>
    </location>
</feature>
<sequence length="325" mass="37637">MNDLRSKVQQKFPNILPEIYFIPPANVHPAYGYQDSQDNFAQNHLIFNLQTLAEQQREVMFVVSKLNFHQYLAHSLYMKDVKPLPKPTDKCVDPTLRQGDFDLIIFHRYFGILVGEMKEVGLRNPRKPHITKRVNYTIKQLNKSELIMQHLISDIQPELIIRKAPIFPYITRSQLQATLDRNPTLKQELTKCVGAVDGAHASQLCLCSDELSDRKAPWHIQPAALESLNRWFLKRMGGSLDSHMTSSIYLELIARFAVATTVDPTNRRRKPCKSRNSRVRKKTEMVRSRQENAGPQHHKQASTVHGPQQTTNKDDYRPEQYSRNK</sequence>
<gene>
    <name evidence="2" type="ORF">BaRGS_00005016</name>
</gene>
<evidence type="ECO:0000256" key="1">
    <source>
        <dbReference type="SAM" id="MobiDB-lite"/>
    </source>
</evidence>
<evidence type="ECO:0000313" key="3">
    <source>
        <dbReference type="Proteomes" id="UP001519460"/>
    </source>
</evidence>
<comment type="caution">
    <text evidence="2">The sequence shown here is derived from an EMBL/GenBank/DDBJ whole genome shotgun (WGS) entry which is preliminary data.</text>
</comment>
<dbReference type="EMBL" id="JACVVK020000018">
    <property type="protein sequence ID" value="KAK7503893.1"/>
    <property type="molecule type" value="Genomic_DNA"/>
</dbReference>
<feature type="compositionally biased region" description="Polar residues" evidence="1">
    <location>
        <begin position="301"/>
        <end position="311"/>
    </location>
</feature>
<feature type="compositionally biased region" description="Basic residues" evidence="1">
    <location>
        <begin position="267"/>
        <end position="281"/>
    </location>
</feature>
<proteinExistence type="predicted"/>
<name>A0ABD0LXS5_9CAEN</name>
<keyword evidence="3" id="KW-1185">Reference proteome</keyword>
<protein>
    <submittedName>
        <fullName evidence="2">Uncharacterized protein</fullName>
    </submittedName>
</protein>
<feature type="compositionally biased region" description="Basic and acidic residues" evidence="1">
    <location>
        <begin position="312"/>
        <end position="325"/>
    </location>
</feature>
<dbReference type="AlphaFoldDB" id="A0ABD0LXS5"/>